<dbReference type="OrthoDB" id="1365019at2"/>
<keyword evidence="1" id="KW-0472">Membrane</keyword>
<reference evidence="2 3" key="1">
    <citation type="submission" date="2019-07" db="EMBL/GenBank/DDBJ databases">
        <authorList>
            <person name="Huq M.A."/>
        </authorList>
    </citation>
    <scope>NUCLEOTIDE SEQUENCE [LARGE SCALE GENOMIC DNA]</scope>
    <source>
        <strain evidence="2 3">MAH-3</strain>
    </source>
</reference>
<dbReference type="RefSeq" id="WP_144331150.1">
    <property type="nucleotide sequence ID" value="NZ_VLPL01000001.1"/>
</dbReference>
<evidence type="ECO:0000256" key="1">
    <source>
        <dbReference type="SAM" id="Phobius"/>
    </source>
</evidence>
<feature type="transmembrane region" description="Helical" evidence="1">
    <location>
        <begin position="35"/>
        <end position="54"/>
    </location>
</feature>
<dbReference type="EMBL" id="VLPL01000001">
    <property type="protein sequence ID" value="TSJ47614.1"/>
    <property type="molecule type" value="Genomic_DNA"/>
</dbReference>
<dbReference type="AlphaFoldDB" id="A0A556N602"/>
<keyword evidence="1" id="KW-1133">Transmembrane helix</keyword>
<gene>
    <name evidence="2" type="ORF">FO442_00365</name>
</gene>
<name>A0A556N602_9FLAO</name>
<sequence>MTKKKKNKFTEKELENHKERKHLSYSNMFYSEQRIDLLIIAMSGAGIYVCLETIKFLGQNERPIDTLLKLPGCFLLGAVICNFIGQLLSKRANKHDYLMCICVEEQDDCGAEEHDKKADKFSKAVEIANLISMISMFVGLILLVIYFTTSF</sequence>
<evidence type="ECO:0008006" key="4">
    <source>
        <dbReference type="Google" id="ProtNLM"/>
    </source>
</evidence>
<keyword evidence="3" id="KW-1185">Reference proteome</keyword>
<keyword evidence="1" id="KW-0812">Transmembrane</keyword>
<proteinExistence type="predicted"/>
<organism evidence="2 3">
    <name type="scientific">Fluviicola chungangensis</name>
    <dbReference type="NCBI Taxonomy" id="2597671"/>
    <lineage>
        <taxon>Bacteria</taxon>
        <taxon>Pseudomonadati</taxon>
        <taxon>Bacteroidota</taxon>
        <taxon>Flavobacteriia</taxon>
        <taxon>Flavobacteriales</taxon>
        <taxon>Crocinitomicaceae</taxon>
        <taxon>Fluviicola</taxon>
    </lineage>
</organism>
<evidence type="ECO:0000313" key="3">
    <source>
        <dbReference type="Proteomes" id="UP000316008"/>
    </source>
</evidence>
<evidence type="ECO:0000313" key="2">
    <source>
        <dbReference type="EMBL" id="TSJ47614.1"/>
    </source>
</evidence>
<comment type="caution">
    <text evidence="2">The sequence shown here is derived from an EMBL/GenBank/DDBJ whole genome shotgun (WGS) entry which is preliminary data.</text>
</comment>
<dbReference type="Proteomes" id="UP000316008">
    <property type="component" value="Unassembled WGS sequence"/>
</dbReference>
<protein>
    <recommendedName>
        <fullName evidence="4">DUF3899 domain-containing protein</fullName>
    </recommendedName>
</protein>
<feature type="transmembrane region" description="Helical" evidence="1">
    <location>
        <begin position="127"/>
        <end position="148"/>
    </location>
</feature>
<accession>A0A556N602</accession>
<feature type="transmembrane region" description="Helical" evidence="1">
    <location>
        <begin position="66"/>
        <end position="85"/>
    </location>
</feature>